<keyword evidence="1 5" id="KW-0479">Metal-binding</keyword>
<accession>K5X2N0</accession>
<keyword evidence="3 5" id="KW-0862">Zinc</keyword>
<evidence type="ECO:0000256" key="4">
    <source>
        <dbReference type="PROSITE-ProRule" id="PRU00134"/>
    </source>
</evidence>
<dbReference type="SUPFAM" id="SSF144232">
    <property type="entry name" value="HIT/MYND zinc finger-like"/>
    <property type="match status" value="1"/>
</dbReference>
<evidence type="ECO:0000313" key="9">
    <source>
        <dbReference type="Proteomes" id="UP000008370"/>
    </source>
</evidence>
<feature type="domain" description="MYND-type" evidence="7">
    <location>
        <begin position="280"/>
        <end position="327"/>
    </location>
</feature>
<dbReference type="Gene3D" id="6.10.140.2220">
    <property type="match status" value="1"/>
</dbReference>
<dbReference type="GO" id="GO:0008270">
    <property type="term" value="F:zinc ion binding"/>
    <property type="evidence" value="ECO:0007669"/>
    <property type="project" value="UniProtKB-KW"/>
</dbReference>
<dbReference type="InParanoid" id="K5X2N0"/>
<keyword evidence="9" id="KW-1185">Reference proteome</keyword>
<gene>
    <name evidence="8" type="ORF">PHACADRAFT_172745</name>
</gene>
<organism evidence="8 9">
    <name type="scientific">Phanerochaete carnosa (strain HHB-10118-sp)</name>
    <name type="common">White-rot fungus</name>
    <name type="synonym">Peniophora carnosa</name>
    <dbReference type="NCBI Taxonomy" id="650164"/>
    <lineage>
        <taxon>Eukaryota</taxon>
        <taxon>Fungi</taxon>
        <taxon>Dikarya</taxon>
        <taxon>Basidiomycota</taxon>
        <taxon>Agaricomycotina</taxon>
        <taxon>Agaricomycetes</taxon>
        <taxon>Polyporales</taxon>
        <taxon>Phanerochaetaceae</taxon>
        <taxon>Phanerochaete</taxon>
    </lineage>
</organism>
<evidence type="ECO:0000256" key="5">
    <source>
        <dbReference type="PROSITE-ProRule" id="PRU00723"/>
    </source>
</evidence>
<dbReference type="EMBL" id="JH930471">
    <property type="protein sequence ID" value="EKM57062.1"/>
    <property type="molecule type" value="Genomic_DNA"/>
</dbReference>
<protein>
    <recommendedName>
        <fullName evidence="10">MYND-type domain-containing protein</fullName>
    </recommendedName>
</protein>
<dbReference type="OrthoDB" id="341421at2759"/>
<dbReference type="PROSITE" id="PS50103">
    <property type="entry name" value="ZF_C3H1"/>
    <property type="match status" value="1"/>
</dbReference>
<dbReference type="InterPro" id="IPR002893">
    <property type="entry name" value="Znf_MYND"/>
</dbReference>
<evidence type="ECO:0000259" key="6">
    <source>
        <dbReference type="PROSITE" id="PS50103"/>
    </source>
</evidence>
<dbReference type="HOGENOM" id="CLU_776366_0_0_1"/>
<dbReference type="Pfam" id="PF01753">
    <property type="entry name" value="zf-MYND"/>
    <property type="match status" value="1"/>
</dbReference>
<dbReference type="RefSeq" id="XP_007394890.1">
    <property type="nucleotide sequence ID" value="XM_007394828.1"/>
</dbReference>
<feature type="domain" description="C3H1-type" evidence="6">
    <location>
        <begin position="165"/>
        <end position="192"/>
    </location>
</feature>
<dbReference type="AlphaFoldDB" id="K5X2N0"/>
<evidence type="ECO:0000313" key="8">
    <source>
        <dbReference type="EMBL" id="EKM57062.1"/>
    </source>
</evidence>
<reference evidence="8 9" key="1">
    <citation type="journal article" date="2012" name="BMC Genomics">
        <title>Comparative genomics of the white-rot fungi, Phanerochaete carnosa and P. chrysosporium, to elucidate the genetic basis of the distinct wood types they colonize.</title>
        <authorList>
            <person name="Suzuki H."/>
            <person name="MacDonald J."/>
            <person name="Syed K."/>
            <person name="Salamov A."/>
            <person name="Hori C."/>
            <person name="Aerts A."/>
            <person name="Henrissat B."/>
            <person name="Wiebenga A."/>
            <person name="vanKuyk P.A."/>
            <person name="Barry K."/>
            <person name="Lindquist E."/>
            <person name="LaButti K."/>
            <person name="Lapidus A."/>
            <person name="Lucas S."/>
            <person name="Coutinho P."/>
            <person name="Gong Y."/>
            <person name="Samejima M."/>
            <person name="Mahadevan R."/>
            <person name="Abou-Zaid M."/>
            <person name="de Vries R.P."/>
            <person name="Igarashi K."/>
            <person name="Yadav J.S."/>
            <person name="Grigoriev I.V."/>
            <person name="Master E.R."/>
        </authorList>
    </citation>
    <scope>NUCLEOTIDE SEQUENCE [LARGE SCALE GENOMIC DNA]</scope>
    <source>
        <strain evidence="8 9">HHB-10118-sp</strain>
    </source>
</reference>
<evidence type="ECO:0000256" key="1">
    <source>
        <dbReference type="ARBA" id="ARBA00022723"/>
    </source>
</evidence>
<evidence type="ECO:0000259" key="7">
    <source>
        <dbReference type="PROSITE" id="PS50865"/>
    </source>
</evidence>
<keyword evidence="2 4" id="KW-0863">Zinc-finger</keyword>
<dbReference type="Proteomes" id="UP000008370">
    <property type="component" value="Unassembled WGS sequence"/>
</dbReference>
<evidence type="ECO:0000256" key="2">
    <source>
        <dbReference type="ARBA" id="ARBA00022771"/>
    </source>
</evidence>
<dbReference type="InterPro" id="IPR000571">
    <property type="entry name" value="Znf_CCCH"/>
</dbReference>
<evidence type="ECO:0000256" key="3">
    <source>
        <dbReference type="ARBA" id="ARBA00022833"/>
    </source>
</evidence>
<sequence>MPPKLDHGRRVTRFVHYTTQDLVKDRVRRELGEKQHGVAEQWYHQLCAAVKGDYELTTVPPDLSRSQLFAHSGIVFDKYTAYKLEPVTGVKLHPREDGTILPGDLQFYSRTLRDDWQCREGGIMRCMAEEREFWNMILNYHSSAGTTGYKPWDRLFEKLKRNNFDRGMVPCMFFARETGCLYPRCLFLHDRVACEYDRERVLAKRRAQLGRPPPRDLALLEKRALKDYRSPKVEGAASANETPETDPSSALALLDDEEDMDPEVYEIFEESSKVRKICNNPECLRTRTRGKSSQDVKMLRCSRCTVANYCSAECQRADWKRHKEMPCKPFEVLLEDDDLWNPWGGLKGMERFPVHYG</sequence>
<dbReference type="PROSITE" id="PS50865">
    <property type="entry name" value="ZF_MYND_2"/>
    <property type="match status" value="1"/>
</dbReference>
<name>K5X2N0_PHACS</name>
<evidence type="ECO:0008006" key="10">
    <source>
        <dbReference type="Google" id="ProtNLM"/>
    </source>
</evidence>
<dbReference type="GeneID" id="18909605"/>
<proteinExistence type="predicted"/>
<feature type="zinc finger region" description="C3H1-type" evidence="5">
    <location>
        <begin position="165"/>
        <end position="192"/>
    </location>
</feature>
<dbReference type="KEGG" id="pco:PHACADRAFT_172745"/>